<reference evidence="1 2" key="1">
    <citation type="journal article" date="2019" name="Commun. Biol.">
        <title>The bagworm genome reveals a unique fibroin gene that provides high tensile strength.</title>
        <authorList>
            <person name="Kono N."/>
            <person name="Nakamura H."/>
            <person name="Ohtoshi R."/>
            <person name="Tomita M."/>
            <person name="Numata K."/>
            <person name="Arakawa K."/>
        </authorList>
    </citation>
    <scope>NUCLEOTIDE SEQUENCE [LARGE SCALE GENOMIC DNA]</scope>
</reference>
<gene>
    <name evidence="1" type="ORF">EVAR_94667_1</name>
</gene>
<evidence type="ECO:0000313" key="2">
    <source>
        <dbReference type="Proteomes" id="UP000299102"/>
    </source>
</evidence>
<dbReference type="Proteomes" id="UP000299102">
    <property type="component" value="Unassembled WGS sequence"/>
</dbReference>
<keyword evidence="2" id="KW-1185">Reference proteome</keyword>
<name>A0A4C1UUY0_EUMVA</name>
<protein>
    <submittedName>
        <fullName evidence="1">Uncharacterized protein</fullName>
    </submittedName>
</protein>
<organism evidence="1 2">
    <name type="scientific">Eumeta variegata</name>
    <name type="common">Bagworm moth</name>
    <name type="synonym">Eumeta japonica</name>
    <dbReference type="NCBI Taxonomy" id="151549"/>
    <lineage>
        <taxon>Eukaryota</taxon>
        <taxon>Metazoa</taxon>
        <taxon>Ecdysozoa</taxon>
        <taxon>Arthropoda</taxon>
        <taxon>Hexapoda</taxon>
        <taxon>Insecta</taxon>
        <taxon>Pterygota</taxon>
        <taxon>Neoptera</taxon>
        <taxon>Endopterygota</taxon>
        <taxon>Lepidoptera</taxon>
        <taxon>Glossata</taxon>
        <taxon>Ditrysia</taxon>
        <taxon>Tineoidea</taxon>
        <taxon>Psychidae</taxon>
        <taxon>Oiketicinae</taxon>
        <taxon>Eumeta</taxon>
    </lineage>
</organism>
<proteinExistence type="predicted"/>
<accession>A0A4C1UUY0</accession>
<dbReference type="AlphaFoldDB" id="A0A4C1UUY0"/>
<sequence>MTGKRSTDPRSATIIISRGVLLRWSEIGENVTGARQLVTTSSETRDTRTLTSFTSAYKTARFCRLKQLKIFTNKHSRTPNTVKGDDWRGVTSRRTIFVN</sequence>
<dbReference type="EMBL" id="BGZK01000224">
    <property type="protein sequence ID" value="GBP29827.1"/>
    <property type="molecule type" value="Genomic_DNA"/>
</dbReference>
<comment type="caution">
    <text evidence="1">The sequence shown here is derived from an EMBL/GenBank/DDBJ whole genome shotgun (WGS) entry which is preliminary data.</text>
</comment>
<evidence type="ECO:0000313" key="1">
    <source>
        <dbReference type="EMBL" id="GBP29827.1"/>
    </source>
</evidence>